<dbReference type="EMBL" id="JBIAXI010000015">
    <property type="protein sequence ID" value="MFF4776069.1"/>
    <property type="molecule type" value="Genomic_DNA"/>
</dbReference>
<evidence type="ECO:0000313" key="2">
    <source>
        <dbReference type="EMBL" id="MFF4776069.1"/>
    </source>
</evidence>
<keyword evidence="3" id="KW-1185">Reference proteome</keyword>
<comment type="caution">
    <text evidence="2">The sequence shown here is derived from an EMBL/GenBank/DDBJ whole genome shotgun (WGS) entry which is preliminary data.</text>
</comment>
<sequence>MTNAWDEVRAAIDGEDAAAVAALVAGFDEERRREVARELPGYLPVARAAGRRRDEERERQARWMELQRQAERIGRPVYALAEARTFYTEWVGDLWIEPMRVAGAGTIAGAAAVVTWLNKRDFARFWEPDEIDDTAPILQAVAARPAAWQRDLAVRMALRLRAARPEPDRRVRLTLELLRRTGAEPPEHDPLTLAWIAASRPGELDGDPLLDVMVPRLFAAEGVGRLLRADREWPAALAALARSERIARATLLDGCRARFLRGGEAADQRFFVRLYELLDPAPDEVAPHLGDHLALLAFAPANVADLALKQVRRAGAVPPERAGEAVEGLLFRGEGRLVRAGLAWLDRLLKDPAGDLDAYAPALAAALVCESGDARDRAVKLAVKHAPRFGPLGAETIREVVALLPAGRGAELAEVFGGEPALAPAPESVRFAPVPLPDVPPPTPMPPRVEGPETLVRLSLQLSEFDWMSSERWLDGFVRLAGCPDGAERARLAATLAPLAARCPDRQFRRRPWWGTGDWAAAMARELAEPGAERRAHPEGRLTVAERVPGMTHAGLGKLMPLFRYAEVYQALVEGRLPPYLLGTPTRANGLLDAETLVERLEGYERDGVAALPLDLRQALLRLGRTVTDEVAERAARLNGEAGRTVARWLTDRPEEPRVVLTWGTHQGDTRIASEFVSGPEYREVLGDLLVPRTHDESCERLLAVLAGHREPAAARSVYTLRTNWPLNKPSLEDLRLLVSADGPAGPGLCLLLAHFLLQGPDGGAVLPLLQLAATGDLPGEELGRRLADLLRRDGNGHGEALAALRAAAEQGAQREVWQVMRGLLPACLPGPDERSTTAQTRLMRFAADVAEWAGARGELAVVARLAARTRGSELVRQARRLHALLTTETPPKAGDRLPVDTSV</sequence>
<evidence type="ECO:0000313" key="3">
    <source>
        <dbReference type="Proteomes" id="UP001602119"/>
    </source>
</evidence>
<proteinExistence type="predicted"/>
<name>A0ABW6V9Q7_MICFU</name>
<gene>
    <name evidence="2" type="ORF">ACFY05_24750</name>
</gene>
<accession>A0ABW6V9Q7</accession>
<organism evidence="2 3">
    <name type="scientific">Microtetraspora fusca</name>
    <dbReference type="NCBI Taxonomy" id="1997"/>
    <lineage>
        <taxon>Bacteria</taxon>
        <taxon>Bacillati</taxon>
        <taxon>Actinomycetota</taxon>
        <taxon>Actinomycetes</taxon>
        <taxon>Streptosporangiales</taxon>
        <taxon>Streptosporangiaceae</taxon>
        <taxon>Microtetraspora</taxon>
    </lineage>
</organism>
<feature type="domain" description="DUF7824" evidence="1">
    <location>
        <begin position="577"/>
        <end position="658"/>
    </location>
</feature>
<dbReference type="Proteomes" id="UP001602119">
    <property type="component" value="Unassembled WGS sequence"/>
</dbReference>
<dbReference type="RefSeq" id="WP_387344378.1">
    <property type="nucleotide sequence ID" value="NZ_JBIAXI010000015.1"/>
</dbReference>
<evidence type="ECO:0000259" key="1">
    <source>
        <dbReference type="Pfam" id="PF25148"/>
    </source>
</evidence>
<dbReference type="InterPro" id="IPR056726">
    <property type="entry name" value="DUF7824"/>
</dbReference>
<reference evidence="2 3" key="1">
    <citation type="submission" date="2024-10" db="EMBL/GenBank/DDBJ databases">
        <title>The Natural Products Discovery Center: Release of the First 8490 Sequenced Strains for Exploring Actinobacteria Biosynthetic Diversity.</title>
        <authorList>
            <person name="Kalkreuter E."/>
            <person name="Kautsar S.A."/>
            <person name="Yang D."/>
            <person name="Bader C.D."/>
            <person name="Teijaro C.N."/>
            <person name="Fluegel L."/>
            <person name="Davis C.M."/>
            <person name="Simpson J.R."/>
            <person name="Lauterbach L."/>
            <person name="Steele A.D."/>
            <person name="Gui C."/>
            <person name="Meng S."/>
            <person name="Li G."/>
            <person name="Viehrig K."/>
            <person name="Ye F."/>
            <person name="Su P."/>
            <person name="Kiefer A.F."/>
            <person name="Nichols A."/>
            <person name="Cepeda A.J."/>
            <person name="Yan W."/>
            <person name="Fan B."/>
            <person name="Jiang Y."/>
            <person name="Adhikari A."/>
            <person name="Zheng C.-J."/>
            <person name="Schuster L."/>
            <person name="Cowan T.M."/>
            <person name="Smanski M.J."/>
            <person name="Chevrette M.G."/>
            <person name="De Carvalho L.P.S."/>
            <person name="Shen B."/>
        </authorList>
    </citation>
    <scope>NUCLEOTIDE SEQUENCE [LARGE SCALE GENOMIC DNA]</scope>
    <source>
        <strain evidence="2 3">NPDC001281</strain>
    </source>
</reference>
<dbReference type="Pfam" id="PF25148">
    <property type="entry name" value="DUF7824"/>
    <property type="match status" value="1"/>
</dbReference>
<protein>
    <recommendedName>
        <fullName evidence="1">DUF7824 domain-containing protein</fullName>
    </recommendedName>
</protein>